<gene>
    <name evidence="3" type="ORF">WMSIL1_LOCUS4058</name>
</gene>
<proteinExistence type="predicted"/>
<evidence type="ECO:0000256" key="1">
    <source>
        <dbReference type="SAM" id="MobiDB-lite"/>
    </source>
</evidence>
<dbReference type="InterPro" id="IPR013930">
    <property type="entry name" value="RPAP1_N"/>
</dbReference>
<feature type="region of interest" description="Disordered" evidence="1">
    <location>
        <begin position="136"/>
        <end position="155"/>
    </location>
</feature>
<evidence type="ECO:0000313" key="4">
    <source>
        <dbReference type="Proteomes" id="UP000321570"/>
    </source>
</evidence>
<keyword evidence="4" id="KW-1185">Reference proteome</keyword>
<evidence type="ECO:0000313" key="3">
    <source>
        <dbReference type="EMBL" id="VUZ43625.1"/>
    </source>
</evidence>
<reference evidence="3 4" key="1">
    <citation type="submission" date="2019-07" db="EMBL/GenBank/DDBJ databases">
        <authorList>
            <person name="Jastrzebski P J."/>
            <person name="Paukszto L."/>
            <person name="Jastrzebski P J."/>
        </authorList>
    </citation>
    <scope>NUCLEOTIDE SEQUENCE [LARGE SCALE GENOMIC DNA]</scope>
    <source>
        <strain evidence="3 4">WMS-il1</strain>
    </source>
</reference>
<name>A0A564Y8K3_HYMDI</name>
<dbReference type="Proteomes" id="UP000321570">
    <property type="component" value="Unassembled WGS sequence"/>
</dbReference>
<feature type="non-terminal residue" evidence="3">
    <location>
        <position position="155"/>
    </location>
</feature>
<feature type="domain" description="RPAP1 N-terminal" evidence="2">
    <location>
        <begin position="96"/>
        <end position="135"/>
    </location>
</feature>
<dbReference type="Pfam" id="PF08621">
    <property type="entry name" value="RPAP1_N"/>
    <property type="match status" value="1"/>
</dbReference>
<accession>A0A564Y8K3</accession>
<protein>
    <recommendedName>
        <fullName evidence="2">RPAP1 N-terminal domain-containing protein</fullName>
    </recommendedName>
</protein>
<sequence>VGETGQPHVPAFGETIKDEGLLVAARRLNSEKSQKKSLFAQQLLAAKEGKVLSIELGLQPQTKVPAKLSEPLKGLDDIGPGVIRKEKSVAANELVRIHQMSISRLSQLTEEDILREREMLLSSMDPKLISFLMHKKPQSVPGEPMDTESSLQQEK</sequence>
<organism evidence="3 4">
    <name type="scientific">Hymenolepis diminuta</name>
    <name type="common">Rat tapeworm</name>
    <dbReference type="NCBI Taxonomy" id="6216"/>
    <lineage>
        <taxon>Eukaryota</taxon>
        <taxon>Metazoa</taxon>
        <taxon>Spiralia</taxon>
        <taxon>Lophotrochozoa</taxon>
        <taxon>Platyhelminthes</taxon>
        <taxon>Cestoda</taxon>
        <taxon>Eucestoda</taxon>
        <taxon>Cyclophyllidea</taxon>
        <taxon>Hymenolepididae</taxon>
        <taxon>Hymenolepis</taxon>
    </lineage>
</organism>
<dbReference type="AlphaFoldDB" id="A0A564Y8K3"/>
<evidence type="ECO:0000259" key="2">
    <source>
        <dbReference type="Pfam" id="PF08621"/>
    </source>
</evidence>
<feature type="non-terminal residue" evidence="3">
    <location>
        <position position="1"/>
    </location>
</feature>
<dbReference type="EMBL" id="CABIJS010000111">
    <property type="protein sequence ID" value="VUZ43625.1"/>
    <property type="molecule type" value="Genomic_DNA"/>
</dbReference>